<accession>A0A380S8U6</accession>
<sequence>MQQKFNFNQDLFDEITNLHSNLLGDVNPILHIHKNCDKLEIFEEKILVKDNNSLHSGRAYNSNPFIAFYKTVIHSVNALKKIPTPEYDLSDIGHDSNLLFSSFFHFASDLYFCLYSVLLFISKHEHSKQSLTRETIKLLNTIQNIITQCILVLSKEQKCYILHTTFSSFGIDSDNSISEIKEPLTFDNLWYNARLQDYKNFVLNGKCENPHFFPFELWLFNKHKQECFIDNNPRLHIMSEYINGLDIYCAYADNEEILFKNINDYIIAYFFDFKKRNLKTQSEFVQLNNEKHGEFRHISFIKDDAKELYTQKAVDLAKISSLLDLSQEALLVWKNEEHWDEIRKNTSGENSADETEFYINYLNRATSFYSTIENVAEATSALLIHAIINYPIFLNKERTKIVYTNREEIEKITNITFLIKHTFGLKDYPELPPINETFKKNFALGQDLFEKWPSIPCMLYWVSHFIEYKDFKRLFYKVTNAPKGIRAQIKADKDIIVDIVTWKKEDEKKTIHKEFMGRDAQAHLQLMFFFALFDITEKIDLELNPSFGKYWSKPEKSEKLQFVLYKALVDNTWKDSKIQSQIFNKILSILIPNSSISVDFSAFTDKAFHATETAIVLIHGICSYARNHSSYELIQLINFIDEQRAKTFEYYEKSFKDLTRLGKGSTHKEMLIHTKKMKDIDKGFYINITQKSPTFENQYFSRRIPCKIFQESDSQFSYLESENQNIVINSYEKYYRAYYKNFTNVIYLNEERNVNTHYSLFKPTRELLRPQNCIDLLLLLFDIRQNNGNEKKLRNLIEKISLGYINQLNDINFINLLQGNVTFPNGYYCLHRLFKVINRRHLRKRNDFKAIFWMEEIKKYAYADTAPSIEKISQLLFEIEENSKKDDFKDFSHPIIYRVPMEYVPKEWIVFYKQNTPSISEVYLKDMQTTFDEVLELLKDINCSNENLIKQIKELRKHIETNNIPIKDYFKIVDNLESIYNLLNEQIRIKYDTEYEEGTYDRDSKLSWFRLCDERFNQLISFLTKSETIQSLIGEMKDPNDKEQLGLLIKGEKELLDKDGTLIIDKARLKQISDFIEPQYPFEEDLQTFLNTMFGVTNICRVKKETGNENNGEKEIAEEDVSFLDLYGYESELYLIKVLIQIAQVN</sequence>
<dbReference type="Proteomes" id="UP000255423">
    <property type="component" value="Unassembled WGS sequence"/>
</dbReference>
<proteinExistence type="predicted"/>
<evidence type="ECO:0000313" key="2">
    <source>
        <dbReference type="Proteomes" id="UP000255423"/>
    </source>
</evidence>
<organism evidence="1 2">
    <name type="scientific">Fibrobacter succinogenes</name>
    <name type="common">Bacteroides succinogenes</name>
    <dbReference type="NCBI Taxonomy" id="833"/>
    <lineage>
        <taxon>Bacteria</taxon>
        <taxon>Pseudomonadati</taxon>
        <taxon>Fibrobacterota</taxon>
        <taxon>Fibrobacteria</taxon>
        <taxon>Fibrobacterales</taxon>
        <taxon>Fibrobacteraceae</taxon>
        <taxon>Fibrobacter</taxon>
    </lineage>
</organism>
<gene>
    <name evidence="1" type="ORF">SAMN05661053_2848</name>
</gene>
<dbReference type="EMBL" id="UHJL01000006">
    <property type="protein sequence ID" value="SUQ26043.1"/>
    <property type="molecule type" value="Genomic_DNA"/>
</dbReference>
<name>A0A380S8U6_FIBSU</name>
<dbReference type="AlphaFoldDB" id="A0A380S8U6"/>
<evidence type="ECO:0000313" key="1">
    <source>
        <dbReference type="EMBL" id="SUQ26043.1"/>
    </source>
</evidence>
<protein>
    <submittedName>
        <fullName evidence="1">Uncharacterized protein</fullName>
    </submittedName>
</protein>
<reference evidence="1 2" key="1">
    <citation type="submission" date="2017-08" db="EMBL/GenBank/DDBJ databases">
        <authorList>
            <person name="de Groot N.N."/>
        </authorList>
    </citation>
    <scope>NUCLEOTIDE SEQUENCE [LARGE SCALE GENOMIC DNA]</scope>
    <source>
        <strain evidence="1 2">HM2</strain>
    </source>
</reference>
<dbReference type="RefSeq" id="WP_109573639.1">
    <property type="nucleotide sequence ID" value="NZ_UHJL01000006.1"/>
</dbReference>